<protein>
    <recommendedName>
        <fullName evidence="3">Immunoglobulin V-set domain-containing protein</fullName>
    </recommendedName>
</protein>
<accession>A0A437CEY0</accession>
<dbReference type="OrthoDB" id="8931392at2759"/>
<dbReference type="SUPFAM" id="SSF48726">
    <property type="entry name" value="Immunoglobulin"/>
    <property type="match status" value="1"/>
</dbReference>
<evidence type="ECO:0008006" key="3">
    <source>
        <dbReference type="Google" id="ProtNLM"/>
    </source>
</evidence>
<dbReference type="InterPro" id="IPR013783">
    <property type="entry name" value="Ig-like_fold"/>
</dbReference>
<reference evidence="1 2" key="1">
    <citation type="submission" date="2018-11" db="EMBL/GenBank/DDBJ databases">
        <authorList>
            <person name="Lopez-Roques C."/>
            <person name="Donnadieu C."/>
            <person name="Bouchez O."/>
            <person name="Klopp C."/>
            <person name="Cabau C."/>
            <person name="Zahm M."/>
        </authorList>
    </citation>
    <scope>NUCLEOTIDE SEQUENCE [LARGE SCALE GENOMIC DNA]</scope>
    <source>
        <strain evidence="1">RS831</strain>
        <tissue evidence="1">Whole body</tissue>
    </source>
</reference>
<keyword evidence="2" id="KW-1185">Reference proteome</keyword>
<sequence>MRELQWGYGGAEFEERKTSSACGSLWDEVVGHVPPGPSADTCEETMKWILLIIILSCAVLIPETSLTTYKAHENDDISIRWDTLSRSDLTSSSMVCFFLSNSNVLYKRINGMESPDFQHRQFAERVRCDGDALREGRVVLHLSKVRVEDSGRFRCVLHAHYNTIQEKWETYAHEIFLLNVTTASKEENRVLSSGPASAAGAEDPPYSELGCKASIIKNMKFLTSPLPPPTVGFWENHPSICWFLV</sequence>
<proteinExistence type="predicted"/>
<dbReference type="InterPro" id="IPR036179">
    <property type="entry name" value="Ig-like_dom_sf"/>
</dbReference>
<gene>
    <name evidence="1" type="ORF">OJAV_G00184040</name>
</gene>
<evidence type="ECO:0000313" key="2">
    <source>
        <dbReference type="Proteomes" id="UP000283210"/>
    </source>
</evidence>
<dbReference type="Gene3D" id="2.60.40.10">
    <property type="entry name" value="Immunoglobulins"/>
    <property type="match status" value="1"/>
</dbReference>
<organism evidence="1 2">
    <name type="scientific">Oryzias javanicus</name>
    <name type="common">Javanese ricefish</name>
    <name type="synonym">Aplocheilus javanicus</name>
    <dbReference type="NCBI Taxonomy" id="123683"/>
    <lineage>
        <taxon>Eukaryota</taxon>
        <taxon>Metazoa</taxon>
        <taxon>Chordata</taxon>
        <taxon>Craniata</taxon>
        <taxon>Vertebrata</taxon>
        <taxon>Euteleostomi</taxon>
        <taxon>Actinopterygii</taxon>
        <taxon>Neopterygii</taxon>
        <taxon>Teleostei</taxon>
        <taxon>Neoteleostei</taxon>
        <taxon>Acanthomorphata</taxon>
        <taxon>Ovalentaria</taxon>
        <taxon>Atherinomorphae</taxon>
        <taxon>Beloniformes</taxon>
        <taxon>Adrianichthyidae</taxon>
        <taxon>Oryziinae</taxon>
        <taxon>Oryzias</taxon>
    </lineage>
</organism>
<dbReference type="AlphaFoldDB" id="A0A437CEY0"/>
<reference evidence="1 2" key="2">
    <citation type="submission" date="2019-01" db="EMBL/GenBank/DDBJ databases">
        <title>A chromosome length genome reference of the Java medaka (oryzias javanicus).</title>
        <authorList>
            <person name="Herpin A."/>
            <person name="Takehana Y."/>
            <person name="Naruse K."/>
            <person name="Ansai S."/>
            <person name="Kawaguchi M."/>
        </authorList>
    </citation>
    <scope>NUCLEOTIDE SEQUENCE [LARGE SCALE GENOMIC DNA]</scope>
    <source>
        <strain evidence="1">RS831</strain>
        <tissue evidence="1">Whole body</tissue>
    </source>
</reference>
<name>A0A437CEY0_ORYJA</name>
<dbReference type="EMBL" id="CM012454">
    <property type="protein sequence ID" value="RVE60723.1"/>
    <property type="molecule type" value="Genomic_DNA"/>
</dbReference>
<dbReference type="Proteomes" id="UP000283210">
    <property type="component" value="Chromosome 18"/>
</dbReference>
<evidence type="ECO:0000313" key="1">
    <source>
        <dbReference type="EMBL" id="RVE60723.1"/>
    </source>
</evidence>